<reference evidence="2" key="1">
    <citation type="journal article" date="2019" name="Int. J. Syst. Evol. Microbiol.">
        <title>The Global Catalogue of Microorganisms (GCM) 10K type strain sequencing project: providing services to taxonomists for standard genome sequencing and annotation.</title>
        <authorList>
            <consortium name="The Broad Institute Genomics Platform"/>
            <consortium name="The Broad Institute Genome Sequencing Center for Infectious Disease"/>
            <person name="Wu L."/>
            <person name="Ma J."/>
        </authorList>
    </citation>
    <scope>NUCLEOTIDE SEQUENCE [LARGE SCALE GENOMIC DNA]</scope>
    <source>
        <strain evidence="2">CGMCC 1.12859</strain>
    </source>
</reference>
<organism evidence="1 2">
    <name type="scientific">Kitasatospora paranensis</name>
    <dbReference type="NCBI Taxonomy" id="258053"/>
    <lineage>
        <taxon>Bacteria</taxon>
        <taxon>Bacillati</taxon>
        <taxon>Actinomycetota</taxon>
        <taxon>Actinomycetes</taxon>
        <taxon>Kitasatosporales</taxon>
        <taxon>Streptomycetaceae</taxon>
        <taxon>Kitasatospora</taxon>
    </lineage>
</organism>
<evidence type="ECO:0000313" key="1">
    <source>
        <dbReference type="EMBL" id="MFC7179055.1"/>
    </source>
</evidence>
<sequence>MEARKLPGNADLGQLRAQAKELRRAYAGGSPVAVARVKAVRADAGVEILLRDAQLVIAREYGFDGWRDVAAALVAQQSGGRDLHRWFGVELNIGTWDVMDGGLSPDSPQIEREQALYAAYASTYHWMQAGTVANHGRGEYMIASVAVAIGLLDVAARHAARYAELIAQHPMAFADWDRAFAAEGLARVAARSGAPDAAELTAEAHRLADALADPEDRRICRERLAAAPW</sequence>
<gene>
    <name evidence="1" type="ORF">ACFQMG_05695</name>
</gene>
<dbReference type="Proteomes" id="UP001596435">
    <property type="component" value="Unassembled WGS sequence"/>
</dbReference>
<accession>A0ABW2FRV4</accession>
<proteinExistence type="predicted"/>
<dbReference type="RefSeq" id="WP_345704605.1">
    <property type="nucleotide sequence ID" value="NZ_BAABKV010000001.1"/>
</dbReference>
<keyword evidence="2" id="KW-1185">Reference proteome</keyword>
<name>A0ABW2FRV4_9ACTN</name>
<comment type="caution">
    <text evidence="1">The sequence shown here is derived from an EMBL/GenBank/DDBJ whole genome shotgun (WGS) entry which is preliminary data.</text>
</comment>
<dbReference type="EMBL" id="JBHTAJ010000008">
    <property type="protein sequence ID" value="MFC7179055.1"/>
    <property type="molecule type" value="Genomic_DNA"/>
</dbReference>
<evidence type="ECO:0008006" key="3">
    <source>
        <dbReference type="Google" id="ProtNLM"/>
    </source>
</evidence>
<evidence type="ECO:0000313" key="2">
    <source>
        <dbReference type="Proteomes" id="UP001596435"/>
    </source>
</evidence>
<protein>
    <recommendedName>
        <fullName evidence="3">DUF1266 domain-containing protein</fullName>
    </recommendedName>
</protein>